<evidence type="ECO:0008006" key="5">
    <source>
        <dbReference type="Google" id="ProtNLM"/>
    </source>
</evidence>
<gene>
    <name evidence="3" type="ORF">Pla52n_20630</name>
</gene>
<name>A0A5C6B460_9BACT</name>
<keyword evidence="2" id="KW-0472">Membrane</keyword>
<feature type="region of interest" description="Disordered" evidence="1">
    <location>
        <begin position="447"/>
        <end position="554"/>
    </location>
</feature>
<keyword evidence="2" id="KW-0812">Transmembrane</keyword>
<dbReference type="Proteomes" id="UP000320176">
    <property type="component" value="Unassembled WGS sequence"/>
</dbReference>
<evidence type="ECO:0000256" key="1">
    <source>
        <dbReference type="SAM" id="MobiDB-lite"/>
    </source>
</evidence>
<feature type="compositionally biased region" description="Basic and acidic residues" evidence="1">
    <location>
        <begin position="300"/>
        <end position="310"/>
    </location>
</feature>
<proteinExistence type="predicted"/>
<comment type="caution">
    <text evidence="3">The sequence shown here is derived from an EMBL/GenBank/DDBJ whole genome shotgun (WGS) entry which is preliminary data.</text>
</comment>
<accession>A0A5C6B460</accession>
<feature type="transmembrane region" description="Helical" evidence="2">
    <location>
        <begin position="20"/>
        <end position="47"/>
    </location>
</feature>
<feature type="region of interest" description="Disordered" evidence="1">
    <location>
        <begin position="249"/>
        <end position="271"/>
    </location>
</feature>
<feature type="compositionally biased region" description="Basic and acidic residues" evidence="1">
    <location>
        <begin position="320"/>
        <end position="353"/>
    </location>
</feature>
<protein>
    <recommendedName>
        <fullName evidence="5">Chromosome partition protein Smc</fullName>
    </recommendedName>
</protein>
<feature type="compositionally biased region" description="Polar residues" evidence="1">
    <location>
        <begin position="530"/>
        <end position="539"/>
    </location>
</feature>
<feature type="transmembrane region" description="Helical" evidence="2">
    <location>
        <begin position="141"/>
        <end position="159"/>
    </location>
</feature>
<keyword evidence="4" id="KW-1185">Reference proteome</keyword>
<dbReference type="AlphaFoldDB" id="A0A5C6B460"/>
<feature type="compositionally biased region" description="Basic and acidic residues" evidence="1">
    <location>
        <begin position="540"/>
        <end position="554"/>
    </location>
</feature>
<sequence length="554" mass="61728">MNQIEYRVRSARRRLIMGQLGRSLCYTLFAALIVAIFACAIPQFYVIDIDFQTWAYAWVGGCLVAGLLAAVIHTFLKAPSLGDVAREVDHRFGLRERLSSSMSLEQSDRESDFGIALMTDAEKQASQIDVAKRFQLKPSKIGWLPLSLAPVLVIVLMLVNPASNSSASNQTTVDPAVAAQVKKAAMQLKKRLQQQKRKADAAGLKEARDLFEKMEMDLDKMAEKKNLDKKDAMIALNDLKKQLDQRRQEIGSTEQMQKAMSQMKGLDAGPADKVAKSMEKGEFGKASDIVKQLAEKMRDGKLSEKEKEQLQKQVQQMQEQMKKAVEEHKQRKEELQKKIDQARSEGRQDDAAKLQEQMNKMQQQDQQMQQMQKMSQALNDAAQAMQQGDSQQAADALQEMADQLGDMQQEMSELQDLESAMNDLSQSKEQMRCKNCGGGGCKQCQGNGMGMQFGQGDGEGEGDGLGKGNGSGDRPEEEGDTNTYETQVRGQVKKGKARISGFADGPNRKGVTREELKSVIDSALAEESNPLENQNLPRTEQQHAKDYFDKLRTN</sequence>
<dbReference type="RefSeq" id="WP_146519434.1">
    <property type="nucleotide sequence ID" value="NZ_CP151726.1"/>
</dbReference>
<keyword evidence="2" id="KW-1133">Transmembrane helix</keyword>
<evidence type="ECO:0000313" key="4">
    <source>
        <dbReference type="Proteomes" id="UP000320176"/>
    </source>
</evidence>
<feature type="compositionally biased region" description="Gly residues" evidence="1">
    <location>
        <begin position="447"/>
        <end position="471"/>
    </location>
</feature>
<feature type="region of interest" description="Disordered" evidence="1">
    <location>
        <begin position="300"/>
        <end position="395"/>
    </location>
</feature>
<evidence type="ECO:0000313" key="3">
    <source>
        <dbReference type="EMBL" id="TWU06342.1"/>
    </source>
</evidence>
<feature type="compositionally biased region" description="Polar residues" evidence="1">
    <location>
        <begin position="384"/>
        <end position="393"/>
    </location>
</feature>
<reference evidence="3 4" key="1">
    <citation type="submission" date="2019-02" db="EMBL/GenBank/DDBJ databases">
        <title>Deep-cultivation of Planctomycetes and their phenomic and genomic characterization uncovers novel biology.</title>
        <authorList>
            <person name="Wiegand S."/>
            <person name="Jogler M."/>
            <person name="Boedeker C."/>
            <person name="Pinto D."/>
            <person name="Vollmers J."/>
            <person name="Rivas-Marin E."/>
            <person name="Kohn T."/>
            <person name="Peeters S.H."/>
            <person name="Heuer A."/>
            <person name="Rast P."/>
            <person name="Oberbeckmann S."/>
            <person name="Bunk B."/>
            <person name="Jeske O."/>
            <person name="Meyerdierks A."/>
            <person name="Storesund J.E."/>
            <person name="Kallscheuer N."/>
            <person name="Luecker S."/>
            <person name="Lage O.M."/>
            <person name="Pohl T."/>
            <person name="Merkel B.J."/>
            <person name="Hornburger P."/>
            <person name="Mueller R.-W."/>
            <person name="Bruemmer F."/>
            <person name="Labrenz M."/>
            <person name="Spormann A.M."/>
            <person name="Op Den Camp H."/>
            <person name="Overmann J."/>
            <person name="Amann R."/>
            <person name="Jetten M.S.M."/>
            <person name="Mascher T."/>
            <person name="Medema M.H."/>
            <person name="Devos D.P."/>
            <person name="Kaster A.-K."/>
            <person name="Ovreas L."/>
            <person name="Rohde M."/>
            <person name="Galperin M.Y."/>
            <person name="Jogler C."/>
        </authorList>
    </citation>
    <scope>NUCLEOTIDE SEQUENCE [LARGE SCALE GENOMIC DNA]</scope>
    <source>
        <strain evidence="3 4">Pla52n</strain>
    </source>
</reference>
<evidence type="ECO:0000256" key="2">
    <source>
        <dbReference type="SAM" id="Phobius"/>
    </source>
</evidence>
<dbReference type="OrthoDB" id="250171at2"/>
<feature type="compositionally biased region" description="Low complexity" evidence="1">
    <location>
        <begin position="355"/>
        <end position="376"/>
    </location>
</feature>
<dbReference type="EMBL" id="SJPN01000002">
    <property type="protein sequence ID" value="TWU06342.1"/>
    <property type="molecule type" value="Genomic_DNA"/>
</dbReference>
<feature type="compositionally biased region" description="Polar residues" evidence="1">
    <location>
        <begin position="250"/>
        <end position="260"/>
    </location>
</feature>
<feature type="transmembrane region" description="Helical" evidence="2">
    <location>
        <begin position="53"/>
        <end position="76"/>
    </location>
</feature>
<organism evidence="3 4">
    <name type="scientific">Stieleria varia</name>
    <dbReference type="NCBI Taxonomy" id="2528005"/>
    <lineage>
        <taxon>Bacteria</taxon>
        <taxon>Pseudomonadati</taxon>
        <taxon>Planctomycetota</taxon>
        <taxon>Planctomycetia</taxon>
        <taxon>Pirellulales</taxon>
        <taxon>Pirellulaceae</taxon>
        <taxon>Stieleria</taxon>
    </lineage>
</organism>